<evidence type="ECO:0000313" key="3">
    <source>
        <dbReference type="Proteomes" id="UP001190465"/>
    </source>
</evidence>
<gene>
    <name evidence="2" type="ORF">MU0053_004519</name>
</gene>
<dbReference type="InterPro" id="IPR032710">
    <property type="entry name" value="NTF2-like_dom_sf"/>
</dbReference>
<keyword evidence="3" id="KW-1185">Reference proteome</keyword>
<organism evidence="2 3">
    <name type="scientific">[Mycobacterium] burgundiense</name>
    <dbReference type="NCBI Taxonomy" id="3064286"/>
    <lineage>
        <taxon>Bacteria</taxon>
        <taxon>Bacillati</taxon>
        <taxon>Actinomycetota</taxon>
        <taxon>Actinomycetes</taxon>
        <taxon>Mycobacteriales</taxon>
        <taxon>Mycobacteriaceae</taxon>
        <taxon>Mycolicibacterium</taxon>
    </lineage>
</organism>
<dbReference type="InterPro" id="IPR037401">
    <property type="entry name" value="SnoaL-like"/>
</dbReference>
<name>A0ABM9M516_9MYCO</name>
<sequence>MTRPTFTRDELVAAFGTFEQTVARAAETQDWDVWVEHYTDDVVYVEHAAGTMHGRDEVRTWIRRTMSTFPGSYMVSFPALWTVIDEPTGRVICELDNPMRDPGDGTVITATNISIVTYAGDGKWCRQEDIYNPLRFLSAAIKWCRKAEALGTLDDEAAAWFRTHGQRVGTAS</sequence>
<dbReference type="Pfam" id="PF12680">
    <property type="entry name" value="SnoaL_2"/>
    <property type="match status" value="1"/>
</dbReference>
<dbReference type="SUPFAM" id="SSF54427">
    <property type="entry name" value="NTF2-like"/>
    <property type="match status" value="1"/>
</dbReference>
<dbReference type="RefSeq" id="WP_308479806.1">
    <property type="nucleotide sequence ID" value="NZ_OY726397.1"/>
</dbReference>
<proteinExistence type="predicted"/>
<dbReference type="EMBL" id="OY726397">
    <property type="protein sequence ID" value="CAJ1510254.1"/>
    <property type="molecule type" value="Genomic_DNA"/>
</dbReference>
<feature type="domain" description="SnoaL-like" evidence="1">
    <location>
        <begin position="24"/>
        <end position="126"/>
    </location>
</feature>
<dbReference type="Gene3D" id="3.10.450.50">
    <property type="match status" value="1"/>
</dbReference>
<evidence type="ECO:0000313" key="2">
    <source>
        <dbReference type="EMBL" id="CAJ1510254.1"/>
    </source>
</evidence>
<dbReference type="Proteomes" id="UP001190465">
    <property type="component" value="Chromosome"/>
</dbReference>
<reference evidence="2 3" key="1">
    <citation type="submission" date="2023-08" db="EMBL/GenBank/DDBJ databases">
        <authorList>
            <person name="Folkvardsen B D."/>
            <person name="Norman A."/>
        </authorList>
    </citation>
    <scope>NUCLEOTIDE SEQUENCE [LARGE SCALE GENOMIC DNA]</scope>
    <source>
        <strain evidence="2 3">Mu0053</strain>
    </source>
</reference>
<accession>A0ABM9M516</accession>
<protein>
    <submittedName>
        <fullName evidence="2">Nuclear transport factor 2 family protein</fullName>
    </submittedName>
</protein>
<evidence type="ECO:0000259" key="1">
    <source>
        <dbReference type="Pfam" id="PF12680"/>
    </source>
</evidence>